<comment type="caution">
    <text evidence="2">The sequence shown here is derived from an EMBL/GenBank/DDBJ whole genome shotgun (WGS) entry which is preliminary data.</text>
</comment>
<accession>A0ABN2DP23</accession>
<evidence type="ECO:0000313" key="2">
    <source>
        <dbReference type="EMBL" id="GAA1580047.1"/>
    </source>
</evidence>
<feature type="compositionally biased region" description="Basic and acidic residues" evidence="1">
    <location>
        <begin position="8"/>
        <end position="23"/>
    </location>
</feature>
<gene>
    <name evidence="2" type="ORF">GCM10009742_25620</name>
</gene>
<feature type="region of interest" description="Disordered" evidence="1">
    <location>
        <begin position="1"/>
        <end position="39"/>
    </location>
</feature>
<sequence>MAALLEEPEVRRDADRPELREVPDETTVEESGSVVLCGW</sequence>
<evidence type="ECO:0000256" key="1">
    <source>
        <dbReference type="SAM" id="MobiDB-lite"/>
    </source>
</evidence>
<protein>
    <submittedName>
        <fullName evidence="2">Uncharacterized protein</fullName>
    </submittedName>
</protein>
<name>A0ABN2DP23_9ACTN</name>
<proteinExistence type="predicted"/>
<dbReference type="Proteomes" id="UP001500190">
    <property type="component" value="Unassembled WGS sequence"/>
</dbReference>
<reference evidence="2 3" key="1">
    <citation type="journal article" date="2019" name="Int. J. Syst. Evol. Microbiol.">
        <title>The Global Catalogue of Microorganisms (GCM) 10K type strain sequencing project: providing services to taxonomists for standard genome sequencing and annotation.</title>
        <authorList>
            <consortium name="The Broad Institute Genomics Platform"/>
            <consortium name="The Broad Institute Genome Sequencing Center for Infectious Disease"/>
            <person name="Wu L."/>
            <person name="Ma J."/>
        </authorList>
    </citation>
    <scope>NUCLEOTIDE SEQUENCE [LARGE SCALE GENOMIC DNA]</scope>
    <source>
        <strain evidence="2 3">JCM 14304</strain>
    </source>
</reference>
<keyword evidence="3" id="KW-1185">Reference proteome</keyword>
<evidence type="ECO:0000313" key="3">
    <source>
        <dbReference type="Proteomes" id="UP001500190"/>
    </source>
</evidence>
<dbReference type="EMBL" id="BAAAND010000004">
    <property type="protein sequence ID" value="GAA1580047.1"/>
    <property type="molecule type" value="Genomic_DNA"/>
</dbReference>
<organism evidence="2 3">
    <name type="scientific">Kribbella karoonensis</name>
    <dbReference type="NCBI Taxonomy" id="324851"/>
    <lineage>
        <taxon>Bacteria</taxon>
        <taxon>Bacillati</taxon>
        <taxon>Actinomycetota</taxon>
        <taxon>Actinomycetes</taxon>
        <taxon>Propionibacteriales</taxon>
        <taxon>Kribbellaceae</taxon>
        <taxon>Kribbella</taxon>
    </lineage>
</organism>